<evidence type="ECO:0000256" key="6">
    <source>
        <dbReference type="ARBA" id="ARBA00023237"/>
    </source>
</evidence>
<dbReference type="GO" id="GO:0071709">
    <property type="term" value="P:membrane assembly"/>
    <property type="evidence" value="ECO:0007669"/>
    <property type="project" value="InterPro"/>
</dbReference>
<dbReference type="GO" id="GO:0009279">
    <property type="term" value="C:cell outer membrane"/>
    <property type="evidence" value="ECO:0007669"/>
    <property type="project" value="UniProtKB-UniRule"/>
</dbReference>
<dbReference type="AlphaFoldDB" id="W4LZ11"/>
<dbReference type="Gene3D" id="3.10.20.310">
    <property type="entry name" value="membrane protein fhac"/>
    <property type="match status" value="3"/>
</dbReference>
<feature type="domain" description="POTRA" evidence="10">
    <location>
        <begin position="145"/>
        <end position="209"/>
    </location>
</feature>
<comment type="caution">
    <text evidence="11">The sequence shown here is derived from an EMBL/GenBank/DDBJ whole genome shotgun (WGS) entry which is preliminary data.</text>
</comment>
<evidence type="ECO:0000256" key="2">
    <source>
        <dbReference type="ARBA" id="ARBA00022692"/>
    </source>
</evidence>
<keyword evidence="4" id="KW-0677">Repeat</keyword>
<keyword evidence="5" id="KW-0472">Membrane</keyword>
<dbReference type="InterPro" id="IPR023707">
    <property type="entry name" value="OM_assembly_BamA"/>
</dbReference>
<evidence type="ECO:0000256" key="5">
    <source>
        <dbReference type="ARBA" id="ARBA00023136"/>
    </source>
</evidence>
<feature type="chain" id="PRO_5004846186" description="Outer membrane protein assembly factor BamA" evidence="8">
    <location>
        <begin position="29"/>
        <end position="633"/>
    </location>
</feature>
<gene>
    <name evidence="11" type="ORF">ETSY1_01660</name>
</gene>
<keyword evidence="12" id="KW-1185">Reference proteome</keyword>
<dbReference type="Gene3D" id="2.40.160.50">
    <property type="entry name" value="membrane protein fhac: a member of the omp85/tpsb transporter family"/>
    <property type="match status" value="1"/>
</dbReference>
<protein>
    <recommendedName>
        <fullName evidence="7">Outer membrane protein assembly factor BamA</fullName>
    </recommendedName>
</protein>
<dbReference type="HOGENOM" id="CLU_018618_0_1_7"/>
<proteinExistence type="predicted"/>
<dbReference type="PANTHER" id="PTHR12815:SF47">
    <property type="entry name" value="TRANSLOCATION AND ASSEMBLY MODULE SUBUNIT TAMA"/>
    <property type="match status" value="1"/>
</dbReference>
<dbReference type="InterPro" id="IPR000184">
    <property type="entry name" value="Bac_surfAg_D15"/>
</dbReference>
<evidence type="ECO:0000256" key="8">
    <source>
        <dbReference type="SAM" id="SignalP"/>
    </source>
</evidence>
<evidence type="ECO:0000259" key="10">
    <source>
        <dbReference type="Pfam" id="PF07244"/>
    </source>
</evidence>
<keyword evidence="2" id="KW-0812">Transmembrane</keyword>
<evidence type="ECO:0000313" key="11">
    <source>
        <dbReference type="EMBL" id="ETX02981.1"/>
    </source>
</evidence>
<evidence type="ECO:0000256" key="7">
    <source>
        <dbReference type="NCBIfam" id="TIGR03303"/>
    </source>
</evidence>
<feature type="domain" description="POTRA" evidence="10">
    <location>
        <begin position="37"/>
        <end position="125"/>
    </location>
</feature>
<reference evidence="11 12" key="1">
    <citation type="journal article" date="2014" name="Nature">
        <title>An environmental bacterial taxon with a large and distinct metabolic repertoire.</title>
        <authorList>
            <person name="Wilson M.C."/>
            <person name="Mori T."/>
            <person name="Ruckert C."/>
            <person name="Uria A.R."/>
            <person name="Helf M.J."/>
            <person name="Takada K."/>
            <person name="Gernert C."/>
            <person name="Steffens U.A."/>
            <person name="Heycke N."/>
            <person name="Schmitt S."/>
            <person name="Rinke C."/>
            <person name="Helfrich E.J."/>
            <person name="Brachmann A.O."/>
            <person name="Gurgui C."/>
            <person name="Wakimoto T."/>
            <person name="Kracht M."/>
            <person name="Crusemann M."/>
            <person name="Hentschel U."/>
            <person name="Abe I."/>
            <person name="Matsunaga S."/>
            <person name="Kalinowski J."/>
            <person name="Takeyama H."/>
            <person name="Piel J."/>
        </authorList>
    </citation>
    <scope>NUCLEOTIDE SEQUENCE [LARGE SCALE GENOMIC DNA]</scope>
    <source>
        <strain evidence="12">TSY1</strain>
    </source>
</reference>
<feature type="domain" description="Bacterial surface antigen (D15)" evidence="9">
    <location>
        <begin position="313"/>
        <end position="633"/>
    </location>
</feature>
<dbReference type="EMBL" id="AZHW01000090">
    <property type="protein sequence ID" value="ETX02981.1"/>
    <property type="molecule type" value="Genomic_DNA"/>
</dbReference>
<dbReference type="Pfam" id="PF07244">
    <property type="entry name" value="POTRA"/>
    <property type="match status" value="3"/>
</dbReference>
<name>W4LZ11_ENTF1</name>
<evidence type="ECO:0000313" key="12">
    <source>
        <dbReference type="Proteomes" id="UP000019141"/>
    </source>
</evidence>
<dbReference type="NCBIfam" id="TIGR03303">
    <property type="entry name" value="OM_YaeT"/>
    <property type="match status" value="1"/>
</dbReference>
<evidence type="ECO:0000256" key="4">
    <source>
        <dbReference type="ARBA" id="ARBA00022737"/>
    </source>
</evidence>
<dbReference type="InterPro" id="IPR010827">
    <property type="entry name" value="BamA/TamA_POTRA"/>
</dbReference>
<dbReference type="InterPro" id="IPR039910">
    <property type="entry name" value="D15-like"/>
</dbReference>
<dbReference type="Pfam" id="PF01103">
    <property type="entry name" value="Omp85"/>
    <property type="match status" value="1"/>
</dbReference>
<keyword evidence="3 8" id="KW-0732">Signal</keyword>
<dbReference type="Proteomes" id="UP000019141">
    <property type="component" value="Unassembled WGS sequence"/>
</dbReference>
<feature type="signal peptide" evidence="8">
    <location>
        <begin position="1"/>
        <end position="28"/>
    </location>
</feature>
<evidence type="ECO:0000256" key="3">
    <source>
        <dbReference type="ARBA" id="ARBA00022729"/>
    </source>
</evidence>
<accession>W4LZ11</accession>
<evidence type="ECO:0000256" key="1">
    <source>
        <dbReference type="ARBA" id="ARBA00004370"/>
    </source>
</evidence>
<organism evidence="11 12">
    <name type="scientific">Entotheonella factor</name>
    <dbReference type="NCBI Taxonomy" id="1429438"/>
    <lineage>
        <taxon>Bacteria</taxon>
        <taxon>Pseudomonadati</taxon>
        <taxon>Nitrospinota/Tectimicrobiota group</taxon>
        <taxon>Candidatus Tectimicrobiota</taxon>
        <taxon>Candidatus Entotheonellia</taxon>
        <taxon>Candidatus Entotheonellales</taxon>
        <taxon>Candidatus Entotheonellaceae</taxon>
        <taxon>Candidatus Entotheonella</taxon>
    </lineage>
</organism>
<comment type="subcellular location">
    <subcellularLocation>
        <location evidence="1">Membrane</location>
    </subcellularLocation>
</comment>
<keyword evidence="6" id="KW-0998">Cell outer membrane</keyword>
<dbReference type="PANTHER" id="PTHR12815">
    <property type="entry name" value="SORTING AND ASSEMBLY MACHINERY SAMM50 PROTEIN FAMILY MEMBER"/>
    <property type="match status" value="1"/>
</dbReference>
<feature type="domain" description="POTRA" evidence="10">
    <location>
        <begin position="213"/>
        <end position="285"/>
    </location>
</feature>
<sequence>MQVKAGWYWTYVLALFCSACAIKPSTVAEPDSEPRLPEVRTITFQGNAHFSRWSLLGVLATKPRSAFSPWKRGEPYNPATVETDLRRLKKFYFERGYLEMSARLEAVREDPEANAVDMDIRIEEGEPTLVTAVDITGTFPLGIPSKNRLLGSLVLRVGQPINKADFDQSQAILLSHLQHAGYARAQVTPRTEVDPQAHTAHVSWDLKPGARTRLGEIRITGAKQVRERAIRRQLTLREGQLYSPKALEKTTGNIYALGMFQAVNPQARNLGEANAPLDIDIAVRERQQRTFQFGLGFSTIDSLRLQIEWIHRNLFQGAESLSLSAKASGVEQGMEVRLNLPYVLVERMSFTQTLFATNHQKLELAPFDRLDELFNIEDPFPAFDLLTTGGRSRLGYQLAENLTSWVGLELSRNDFREVDIDALEASEEEIAKDNTLLLQFAELQWDTSDDLLNPTQGWLMRGRFEHSYASVLSDASFVKLLLEMRYYRPLRRHTVLAGRLMIGSIQPYGESDEVPLNVRFFSGGPGSVRGFAINRLGPLDQNGDPIGGNSLIEGNLEWRFPIVRNLGGAIFIDFGQVFDQSFTYHFNQLRFAAGPGFRFNTPVGPLRLDAGFIIDSRADEPFGRVEFSIGQAF</sequence>
<evidence type="ECO:0000259" key="9">
    <source>
        <dbReference type="Pfam" id="PF01103"/>
    </source>
</evidence>